<protein>
    <submittedName>
        <fullName evidence="3">EB domain-containing protein</fullName>
    </submittedName>
</protein>
<name>A0A1I7XRD1_HETBA</name>
<keyword evidence="1" id="KW-0732">Signal</keyword>
<evidence type="ECO:0000313" key="2">
    <source>
        <dbReference type="Proteomes" id="UP000095283"/>
    </source>
</evidence>
<feature type="chain" id="PRO_5009311361" evidence="1">
    <location>
        <begin position="25"/>
        <end position="197"/>
    </location>
</feature>
<sequence>MSSLRGIMLKSLILLIALPYISQAFTMRRQYRRPVCEPNQSCSYDVMGMQFAFCDCPGPETRCPMNPSYTIDQRGTTYHFCAHREITVCEIGEVATTVDSIQTAIHCICPDSMELIKKDESNGSIKEFVCEEIGLRLPYGFILCLPRNRRSVLTGQWNMYRPSHPLRSTGALSSSSNIHLSGLQSPLIPFRRRLMSG</sequence>
<evidence type="ECO:0000256" key="1">
    <source>
        <dbReference type="SAM" id="SignalP"/>
    </source>
</evidence>
<accession>A0A1I7XRD1</accession>
<reference evidence="3" key="1">
    <citation type="submission" date="2016-11" db="UniProtKB">
        <authorList>
            <consortium name="WormBaseParasite"/>
        </authorList>
    </citation>
    <scope>IDENTIFICATION</scope>
</reference>
<dbReference type="AlphaFoldDB" id="A0A1I7XRD1"/>
<evidence type="ECO:0000313" key="3">
    <source>
        <dbReference type="WBParaSite" id="Hba_19894"/>
    </source>
</evidence>
<dbReference type="Proteomes" id="UP000095283">
    <property type="component" value="Unplaced"/>
</dbReference>
<organism evidence="2 3">
    <name type="scientific">Heterorhabditis bacteriophora</name>
    <name type="common">Entomopathogenic nematode worm</name>
    <dbReference type="NCBI Taxonomy" id="37862"/>
    <lineage>
        <taxon>Eukaryota</taxon>
        <taxon>Metazoa</taxon>
        <taxon>Ecdysozoa</taxon>
        <taxon>Nematoda</taxon>
        <taxon>Chromadorea</taxon>
        <taxon>Rhabditida</taxon>
        <taxon>Rhabditina</taxon>
        <taxon>Rhabditomorpha</taxon>
        <taxon>Strongyloidea</taxon>
        <taxon>Heterorhabditidae</taxon>
        <taxon>Heterorhabditis</taxon>
    </lineage>
</organism>
<proteinExistence type="predicted"/>
<feature type="signal peptide" evidence="1">
    <location>
        <begin position="1"/>
        <end position="24"/>
    </location>
</feature>
<dbReference type="WBParaSite" id="Hba_19894">
    <property type="protein sequence ID" value="Hba_19894"/>
    <property type="gene ID" value="Hba_19894"/>
</dbReference>
<keyword evidence="2" id="KW-1185">Reference proteome</keyword>